<dbReference type="EMBL" id="JAUTWS010000078">
    <property type="protein sequence ID" value="MDO9713245.1"/>
    <property type="molecule type" value="Genomic_DNA"/>
</dbReference>
<dbReference type="InterPro" id="IPR006881">
    <property type="entry name" value="RepA_C"/>
</dbReference>
<comment type="caution">
    <text evidence="2">The sequence shown here is derived from an EMBL/GenBank/DDBJ whole genome shotgun (WGS) entry which is preliminary data.</text>
</comment>
<sequence length="258" mass="28077">MAAAPGSSLSSCRRRRCAPIRARPARRQPAALAQRDEHQQSRRSQHVVRAQAERIARCRFAFRVAAGSHIGLVNQHVLDTAMFVPAGDAARHASLAEVARLSEVFFDQLRRHTVPVEEVAIRRISNNSVALDLHAWLACCLHALAKSTPVPGAALKAQFGADCARMDNFRPTFLKNLGLTQAVYRHATVEVTERGPLPPASHRPVPPRPVSLVAGRPPSRPAVLPELPVPVHGAPATWRQQLGMAERAGGQEGRHEGN</sequence>
<evidence type="ECO:0000313" key="3">
    <source>
        <dbReference type="Proteomes" id="UP001243009"/>
    </source>
</evidence>
<dbReference type="Proteomes" id="UP001243009">
    <property type="component" value="Unassembled WGS sequence"/>
</dbReference>
<evidence type="ECO:0000256" key="1">
    <source>
        <dbReference type="SAM" id="MobiDB-lite"/>
    </source>
</evidence>
<evidence type="ECO:0000313" key="2">
    <source>
        <dbReference type="EMBL" id="MDO9713245.1"/>
    </source>
</evidence>
<reference evidence="2 3" key="1">
    <citation type="submission" date="2023-08" db="EMBL/GenBank/DDBJ databases">
        <title>The draft genome sequence of Paracraurococcus sp. LOR1-02.</title>
        <authorList>
            <person name="Kingkaew E."/>
            <person name="Tanasupawat S."/>
        </authorList>
    </citation>
    <scope>NUCLEOTIDE SEQUENCE [LARGE SCALE GENOMIC DNA]</scope>
    <source>
        <strain evidence="2 3">LOR1-02</strain>
    </source>
</reference>
<accession>A0ABT9EAM0</accession>
<gene>
    <name evidence="2" type="ORF">Q7A36_33265</name>
</gene>
<keyword evidence="3" id="KW-1185">Reference proteome</keyword>
<proteinExistence type="predicted"/>
<protein>
    <submittedName>
        <fullName evidence="2">Replication protein RepA</fullName>
    </submittedName>
</protein>
<name>A0ABT9EAM0_9PROT</name>
<dbReference type="Pfam" id="PF04796">
    <property type="entry name" value="RepA_C"/>
    <property type="match status" value="1"/>
</dbReference>
<organism evidence="2 3">
    <name type="scientific">Paracraurococcus lichenis</name>
    <dbReference type="NCBI Taxonomy" id="3064888"/>
    <lineage>
        <taxon>Bacteria</taxon>
        <taxon>Pseudomonadati</taxon>
        <taxon>Pseudomonadota</taxon>
        <taxon>Alphaproteobacteria</taxon>
        <taxon>Acetobacterales</taxon>
        <taxon>Roseomonadaceae</taxon>
        <taxon>Paracraurococcus</taxon>
    </lineage>
</organism>
<feature type="region of interest" description="Disordered" evidence="1">
    <location>
        <begin position="1"/>
        <end position="45"/>
    </location>
</feature>
<feature type="compositionally biased region" description="Basic residues" evidence="1">
    <location>
        <begin position="12"/>
        <end position="26"/>
    </location>
</feature>